<dbReference type="RefSeq" id="WP_019957778.1">
    <property type="nucleotide sequence ID" value="NZ_CP091512.1"/>
</dbReference>
<keyword evidence="1" id="KW-0812">Transmembrane</keyword>
<proteinExistence type="predicted"/>
<reference evidence="2" key="1">
    <citation type="submission" date="2021-12" db="EMBL/GenBank/DDBJ databases">
        <authorList>
            <person name="Veyrier F.J."/>
        </authorList>
    </citation>
    <scope>NUCLEOTIDE SEQUENCE</scope>
    <source>
        <strain evidence="2">SAG 1488-6</strain>
    </source>
</reference>
<dbReference type="EMBL" id="CP091512">
    <property type="protein sequence ID" value="UOO93572.1"/>
    <property type="molecule type" value="Genomic_DNA"/>
</dbReference>
<keyword evidence="1" id="KW-1133">Transmembrane helix</keyword>
<gene>
    <name evidence="2" type="ORF">LVJ81_05985</name>
</gene>
<accession>A0ABY4EDP4</accession>
<evidence type="ECO:0000256" key="1">
    <source>
        <dbReference type="SAM" id="Phobius"/>
    </source>
</evidence>
<organism evidence="2 3">
    <name type="scientific">Vitreoscilla stercoraria</name>
    <dbReference type="NCBI Taxonomy" id="61"/>
    <lineage>
        <taxon>Bacteria</taxon>
        <taxon>Pseudomonadati</taxon>
        <taxon>Pseudomonadota</taxon>
        <taxon>Betaproteobacteria</taxon>
        <taxon>Neisseriales</taxon>
        <taxon>Neisseriaceae</taxon>
        <taxon>Vitreoscilla</taxon>
    </lineage>
</organism>
<sequence length="129" mass="14137">MDIKKLLENPMVVSTTISGIGAVIVEATLESHPVAKKIISALLGPISILISFAIAWAVSKCATFTLEELQALSIFEQREKTILETLEKNPKLLTSKTKKELRNELNEIAIAKAKIGKKNTTVESFKKTS</sequence>
<keyword evidence="1" id="KW-0472">Membrane</keyword>
<keyword evidence="3" id="KW-1185">Reference proteome</keyword>
<evidence type="ECO:0000313" key="3">
    <source>
        <dbReference type="Proteomes" id="UP000832034"/>
    </source>
</evidence>
<feature type="transmembrane region" description="Helical" evidence="1">
    <location>
        <begin position="41"/>
        <end position="59"/>
    </location>
</feature>
<evidence type="ECO:0000313" key="2">
    <source>
        <dbReference type="EMBL" id="UOO93572.1"/>
    </source>
</evidence>
<feature type="transmembrane region" description="Helical" evidence="1">
    <location>
        <begin position="12"/>
        <end position="29"/>
    </location>
</feature>
<protein>
    <submittedName>
        <fullName evidence="2">Uncharacterized protein</fullName>
    </submittedName>
</protein>
<reference evidence="2" key="2">
    <citation type="journal article" date="2022" name="Res Sq">
        <title>Evolution of multicellular longitudinally dividing oral cavity symbionts (Neisseriaceae).</title>
        <authorList>
            <person name="Nyongesa S."/>
            <person name="Weber P."/>
            <person name="Bernet E."/>
            <person name="Pullido F."/>
            <person name="Nieckarz M."/>
            <person name="Delaby M."/>
            <person name="Nieves C."/>
            <person name="Viehboeck T."/>
            <person name="Krause N."/>
            <person name="Rivera-Millot A."/>
            <person name="Nakamura A."/>
            <person name="Vischer N."/>
            <person name="VanNieuwenhze M."/>
            <person name="Brun Y."/>
            <person name="Cava F."/>
            <person name="Bulgheresi S."/>
            <person name="Veyrier F."/>
        </authorList>
    </citation>
    <scope>NUCLEOTIDE SEQUENCE</scope>
    <source>
        <strain evidence="2">SAG 1488-6</strain>
    </source>
</reference>
<dbReference type="Proteomes" id="UP000832034">
    <property type="component" value="Chromosome"/>
</dbReference>
<name>A0ABY4EDP4_VITST</name>